<proteinExistence type="predicted"/>
<keyword evidence="2" id="KW-1185">Reference proteome</keyword>
<dbReference type="EMBL" id="WIXP02000012">
    <property type="protein sequence ID" value="KAF6202452.1"/>
    <property type="molecule type" value="Genomic_DNA"/>
</dbReference>
<reference evidence="1" key="1">
    <citation type="journal article" date="2021" name="Mol. Ecol. Resour.">
        <title>Apolygus lucorum genome provides insights into omnivorousness and mesophyll feeding.</title>
        <authorList>
            <person name="Liu Y."/>
            <person name="Liu H."/>
            <person name="Wang H."/>
            <person name="Huang T."/>
            <person name="Liu B."/>
            <person name="Yang B."/>
            <person name="Yin L."/>
            <person name="Li B."/>
            <person name="Zhang Y."/>
            <person name="Zhang S."/>
            <person name="Jiang F."/>
            <person name="Zhang X."/>
            <person name="Ren Y."/>
            <person name="Wang B."/>
            <person name="Wang S."/>
            <person name="Lu Y."/>
            <person name="Wu K."/>
            <person name="Fan W."/>
            <person name="Wang G."/>
        </authorList>
    </citation>
    <scope>NUCLEOTIDE SEQUENCE</scope>
    <source>
        <strain evidence="1">12Hb</strain>
    </source>
</reference>
<dbReference type="AlphaFoldDB" id="A0A8S9X0C8"/>
<name>A0A8S9X0C8_APOLU</name>
<accession>A0A8S9X0C8</accession>
<dbReference type="Proteomes" id="UP000466442">
    <property type="component" value="Linkage Group LG12"/>
</dbReference>
<comment type="caution">
    <text evidence="1">The sequence shown here is derived from an EMBL/GenBank/DDBJ whole genome shotgun (WGS) entry which is preliminary data.</text>
</comment>
<gene>
    <name evidence="1" type="ORF">GE061_004852</name>
</gene>
<evidence type="ECO:0000313" key="1">
    <source>
        <dbReference type="EMBL" id="KAF6202452.1"/>
    </source>
</evidence>
<sequence length="89" mass="9858">MQFKSPKKTSAAAPNKLPILNGVSMAVEEVCSWNIKAFRNSLKVPLSGSNSLFARFESNFLVGEIRALIRIGGREYLAQRKCIQQDSSL</sequence>
<protein>
    <submittedName>
        <fullName evidence="1">Uncharacterized protein</fullName>
    </submittedName>
</protein>
<organism evidence="1 2">
    <name type="scientific">Apolygus lucorum</name>
    <name type="common">Small green plant bug</name>
    <name type="synonym">Lygocoris lucorum</name>
    <dbReference type="NCBI Taxonomy" id="248454"/>
    <lineage>
        <taxon>Eukaryota</taxon>
        <taxon>Metazoa</taxon>
        <taxon>Ecdysozoa</taxon>
        <taxon>Arthropoda</taxon>
        <taxon>Hexapoda</taxon>
        <taxon>Insecta</taxon>
        <taxon>Pterygota</taxon>
        <taxon>Neoptera</taxon>
        <taxon>Paraneoptera</taxon>
        <taxon>Hemiptera</taxon>
        <taxon>Heteroptera</taxon>
        <taxon>Panheteroptera</taxon>
        <taxon>Cimicomorpha</taxon>
        <taxon>Miridae</taxon>
        <taxon>Mirini</taxon>
        <taxon>Apolygus</taxon>
    </lineage>
</organism>
<evidence type="ECO:0000313" key="2">
    <source>
        <dbReference type="Proteomes" id="UP000466442"/>
    </source>
</evidence>